<accession>A0A1Y6D066</accession>
<protein>
    <submittedName>
        <fullName evidence="4">Two-component system, chemotaxis family, response regulator CheV</fullName>
    </submittedName>
</protein>
<evidence type="ECO:0000259" key="3">
    <source>
        <dbReference type="PROSITE" id="PS50851"/>
    </source>
</evidence>
<reference evidence="4 5" key="1">
    <citation type="submission" date="2016-12" db="EMBL/GenBank/DDBJ databases">
        <authorList>
            <person name="Song W.-J."/>
            <person name="Kurnit D.M."/>
        </authorList>
    </citation>
    <scope>NUCLEOTIDE SEQUENCE [LARGE SCALE GENOMIC DNA]</scope>
    <source>
        <strain evidence="4 5">175</strain>
    </source>
</reference>
<dbReference type="SUPFAM" id="SSF52172">
    <property type="entry name" value="CheY-like"/>
    <property type="match status" value="1"/>
</dbReference>
<dbReference type="OrthoDB" id="9806105at2"/>
<dbReference type="PIRSF" id="PIRSF002867">
    <property type="entry name" value="CheV"/>
    <property type="match status" value="1"/>
</dbReference>
<dbReference type="RefSeq" id="WP_085215225.1">
    <property type="nucleotide sequence ID" value="NZ_FXAM01000001.1"/>
</dbReference>
<dbReference type="SMART" id="SM00260">
    <property type="entry name" value="CheW"/>
    <property type="match status" value="1"/>
</dbReference>
<dbReference type="SMART" id="SM00448">
    <property type="entry name" value="REC"/>
    <property type="match status" value="1"/>
</dbReference>
<dbReference type="CDD" id="cd19924">
    <property type="entry name" value="REC_CheV-like"/>
    <property type="match status" value="1"/>
</dbReference>
<proteinExistence type="predicted"/>
<name>A0A1Y6D066_9GAMM</name>
<dbReference type="InterPro" id="IPR036061">
    <property type="entry name" value="CheW-like_dom_sf"/>
</dbReference>
<dbReference type="AlphaFoldDB" id="A0A1Y6D066"/>
<dbReference type="STRING" id="1760988.SAMN02949497_3723"/>
<dbReference type="InterPro" id="IPR024181">
    <property type="entry name" value="Chemotax_regulator_CheV"/>
</dbReference>
<dbReference type="Gene3D" id="2.40.50.180">
    <property type="entry name" value="CheA-289, Domain 4"/>
    <property type="match status" value="1"/>
</dbReference>
<dbReference type="EMBL" id="FXAM01000001">
    <property type="protein sequence ID" value="SMF96329.1"/>
    <property type="molecule type" value="Genomic_DNA"/>
</dbReference>
<evidence type="ECO:0000259" key="2">
    <source>
        <dbReference type="PROSITE" id="PS50110"/>
    </source>
</evidence>
<dbReference type="Proteomes" id="UP000192923">
    <property type="component" value="Unassembled WGS sequence"/>
</dbReference>
<dbReference type="Pfam" id="PF01584">
    <property type="entry name" value="CheW"/>
    <property type="match status" value="1"/>
</dbReference>
<feature type="modified residue" description="4-aspartylphosphate" evidence="1">
    <location>
        <position position="236"/>
    </location>
</feature>
<feature type="domain" description="CheW-like" evidence="3">
    <location>
        <begin position="19"/>
        <end position="158"/>
    </location>
</feature>
<dbReference type="GO" id="GO:0006935">
    <property type="term" value="P:chemotaxis"/>
    <property type="evidence" value="ECO:0007669"/>
    <property type="project" value="InterPro"/>
</dbReference>
<gene>
    <name evidence="4" type="ORF">SAMN02949497_3723</name>
</gene>
<keyword evidence="1" id="KW-0597">Phosphoprotein</keyword>
<keyword evidence="5" id="KW-1185">Reference proteome</keyword>
<dbReference type="GO" id="GO:0000160">
    <property type="term" value="P:phosphorelay signal transduction system"/>
    <property type="evidence" value="ECO:0007669"/>
    <property type="project" value="InterPro"/>
</dbReference>
<dbReference type="PROSITE" id="PS50110">
    <property type="entry name" value="RESPONSE_REGULATORY"/>
    <property type="match status" value="1"/>
</dbReference>
<evidence type="ECO:0000256" key="1">
    <source>
        <dbReference type="PROSITE-ProRule" id="PRU00169"/>
    </source>
</evidence>
<dbReference type="SUPFAM" id="SSF50341">
    <property type="entry name" value="CheW-like"/>
    <property type="match status" value="1"/>
</dbReference>
<dbReference type="InterPro" id="IPR011006">
    <property type="entry name" value="CheY-like_superfamily"/>
</dbReference>
<dbReference type="Pfam" id="PF00072">
    <property type="entry name" value="Response_reg"/>
    <property type="match status" value="1"/>
</dbReference>
<dbReference type="PANTHER" id="PTHR47233">
    <property type="entry name" value="CHEMOTAXIS PROTEIN CHEV"/>
    <property type="match status" value="1"/>
</dbReference>
<organism evidence="4 5">
    <name type="scientific">Methylomagnum ishizawai</name>
    <dbReference type="NCBI Taxonomy" id="1760988"/>
    <lineage>
        <taxon>Bacteria</taxon>
        <taxon>Pseudomonadati</taxon>
        <taxon>Pseudomonadota</taxon>
        <taxon>Gammaproteobacteria</taxon>
        <taxon>Methylococcales</taxon>
        <taxon>Methylococcaceae</taxon>
        <taxon>Methylomagnum</taxon>
    </lineage>
</organism>
<evidence type="ECO:0000313" key="5">
    <source>
        <dbReference type="Proteomes" id="UP000192923"/>
    </source>
</evidence>
<feature type="domain" description="Response regulatory" evidence="2">
    <location>
        <begin position="178"/>
        <end position="303"/>
    </location>
</feature>
<dbReference type="Gene3D" id="3.40.50.2300">
    <property type="match status" value="1"/>
</dbReference>
<dbReference type="InterPro" id="IPR002545">
    <property type="entry name" value="CheW-lke_dom"/>
</dbReference>
<dbReference type="PROSITE" id="PS50851">
    <property type="entry name" value="CHEW"/>
    <property type="match status" value="1"/>
</dbReference>
<dbReference type="Gene3D" id="2.30.30.40">
    <property type="entry name" value="SH3 Domains"/>
    <property type="match status" value="1"/>
</dbReference>
<dbReference type="PANTHER" id="PTHR47233:SF3">
    <property type="entry name" value="CHEMOTAXIS PROTEIN CHEV"/>
    <property type="match status" value="1"/>
</dbReference>
<sequence>MPSILDGVDQRTKLAGHNRLELLLFKLGGEQRFGINVFKVQEVIQCPNLTQIPKSHPAIRGVAHLRGKTIPVLDLSMAIGAGCFSQNCQGYVIVTEYNRSTQGFLVSAVDRIINMGWEQIQPPPRGAGRNSYLTAVTQVDRELIEVIDVEKVMKEVIGGSDEVSAGIIDPAIDTFSQHVLVVDDSSVARNQIKKVLEQLSVPYTLAKDGQEAYEILEAWQAEGKDLPRFLALIISDVEMPRMDGYTLTATMRKTHGMKEVYVLLHTSLSGVFNQAMVEKVGANRFLAKYVPDDLARLVQQQLREHLELYGPPTQS</sequence>
<evidence type="ECO:0000313" key="4">
    <source>
        <dbReference type="EMBL" id="SMF96329.1"/>
    </source>
</evidence>
<dbReference type="InterPro" id="IPR001789">
    <property type="entry name" value="Sig_transdc_resp-reg_receiver"/>
</dbReference>